<sequence>MPGYPPSISTLASILMTKGRNTTTVAASYRSDPSTWLLKANKAACTQKVSPRAGPLPNHIS</sequence>
<keyword evidence="2" id="KW-1185">Reference proteome</keyword>
<protein>
    <submittedName>
        <fullName evidence="1">Uncharacterized protein</fullName>
    </submittedName>
</protein>
<reference evidence="1" key="1">
    <citation type="submission" date="2018-03" db="EMBL/GenBank/DDBJ databases">
        <authorList>
            <person name="Guldener U."/>
        </authorList>
    </citation>
    <scope>NUCLEOTIDE SEQUENCE</scope>
</reference>
<gene>
    <name evidence="1" type="ORF">FTOL_11789</name>
</gene>
<comment type="caution">
    <text evidence="1">The sequence shown here is derived from an EMBL/GenBank/DDBJ whole genome shotgun (WGS) entry which is preliminary data.</text>
</comment>
<name>A0AAE8SNS2_9HYPO</name>
<evidence type="ECO:0000313" key="2">
    <source>
        <dbReference type="Proteomes" id="UP001187734"/>
    </source>
</evidence>
<organism evidence="1 2">
    <name type="scientific">Fusarium torulosum</name>
    <dbReference type="NCBI Taxonomy" id="33205"/>
    <lineage>
        <taxon>Eukaryota</taxon>
        <taxon>Fungi</taxon>
        <taxon>Dikarya</taxon>
        <taxon>Ascomycota</taxon>
        <taxon>Pezizomycotina</taxon>
        <taxon>Sordariomycetes</taxon>
        <taxon>Hypocreomycetidae</taxon>
        <taxon>Hypocreales</taxon>
        <taxon>Nectriaceae</taxon>
        <taxon>Fusarium</taxon>
    </lineage>
</organism>
<evidence type="ECO:0000313" key="1">
    <source>
        <dbReference type="EMBL" id="SPJ86764.1"/>
    </source>
</evidence>
<accession>A0AAE8SNS2</accession>
<dbReference type="AlphaFoldDB" id="A0AAE8SNS2"/>
<dbReference type="EMBL" id="ONZP01000515">
    <property type="protein sequence ID" value="SPJ86764.1"/>
    <property type="molecule type" value="Genomic_DNA"/>
</dbReference>
<proteinExistence type="predicted"/>
<dbReference type="Proteomes" id="UP001187734">
    <property type="component" value="Unassembled WGS sequence"/>
</dbReference>